<organism evidence="1 2">
    <name type="scientific">Romanomermis culicivorax</name>
    <name type="common">Nematode worm</name>
    <dbReference type="NCBI Taxonomy" id="13658"/>
    <lineage>
        <taxon>Eukaryota</taxon>
        <taxon>Metazoa</taxon>
        <taxon>Ecdysozoa</taxon>
        <taxon>Nematoda</taxon>
        <taxon>Enoplea</taxon>
        <taxon>Dorylaimia</taxon>
        <taxon>Mermithida</taxon>
        <taxon>Mermithoidea</taxon>
        <taxon>Mermithidae</taxon>
        <taxon>Romanomermis</taxon>
    </lineage>
</organism>
<protein>
    <submittedName>
        <fullName evidence="2">Uncharacterized protein</fullName>
    </submittedName>
</protein>
<dbReference type="WBParaSite" id="nRc.2.0.1.t07146-RA">
    <property type="protein sequence ID" value="nRc.2.0.1.t07146-RA"/>
    <property type="gene ID" value="nRc.2.0.1.g07146"/>
</dbReference>
<dbReference type="AlphaFoldDB" id="A0A915HZ73"/>
<evidence type="ECO:0000313" key="2">
    <source>
        <dbReference type="WBParaSite" id="nRc.2.0.1.t07146-RA"/>
    </source>
</evidence>
<evidence type="ECO:0000313" key="1">
    <source>
        <dbReference type="Proteomes" id="UP000887565"/>
    </source>
</evidence>
<reference evidence="2" key="1">
    <citation type="submission" date="2022-11" db="UniProtKB">
        <authorList>
            <consortium name="WormBaseParasite"/>
        </authorList>
    </citation>
    <scope>IDENTIFICATION</scope>
</reference>
<sequence>MAHDNSREQSDSTRTLDMAKFQRNHLSLPLTHAKTTAMMQQQLDDVGQQIEQQCLELECLRLQQAQPLFTIPGIKIGIC</sequence>
<accession>A0A915HZ73</accession>
<dbReference type="Proteomes" id="UP000887565">
    <property type="component" value="Unplaced"/>
</dbReference>
<keyword evidence="1" id="KW-1185">Reference proteome</keyword>
<proteinExistence type="predicted"/>
<name>A0A915HZ73_ROMCU</name>